<keyword evidence="5 12" id="KW-0999">Mitochondrion inner membrane</keyword>
<keyword evidence="3 12" id="KW-0813">Transport</keyword>
<dbReference type="HOGENOM" id="CLU_141397_3_0_1"/>
<evidence type="ECO:0000256" key="5">
    <source>
        <dbReference type="ARBA" id="ARBA00022792"/>
    </source>
</evidence>
<keyword evidence="9 12" id="KW-0496">Mitochondrion</keyword>
<evidence type="ECO:0000313" key="14">
    <source>
        <dbReference type="EMBL" id="EXJ77192.1"/>
    </source>
</evidence>
<dbReference type="InterPro" id="IPR035427">
    <property type="entry name" value="Tim10-like_dom_sf"/>
</dbReference>
<evidence type="ECO:0000256" key="9">
    <source>
        <dbReference type="ARBA" id="ARBA00023128"/>
    </source>
</evidence>
<reference evidence="14 15" key="1">
    <citation type="submission" date="2013-03" db="EMBL/GenBank/DDBJ databases">
        <title>The Genome Sequence of Capronia epimyces CBS 606.96.</title>
        <authorList>
            <consortium name="The Broad Institute Genomics Platform"/>
            <person name="Cuomo C."/>
            <person name="de Hoog S."/>
            <person name="Gorbushina A."/>
            <person name="Walker B."/>
            <person name="Young S.K."/>
            <person name="Zeng Q."/>
            <person name="Gargeya S."/>
            <person name="Fitzgerald M."/>
            <person name="Haas B."/>
            <person name="Abouelleil A."/>
            <person name="Allen A.W."/>
            <person name="Alvarado L."/>
            <person name="Arachchi H.M."/>
            <person name="Berlin A.M."/>
            <person name="Chapman S.B."/>
            <person name="Gainer-Dewar J."/>
            <person name="Goldberg J."/>
            <person name="Griggs A."/>
            <person name="Gujja S."/>
            <person name="Hansen M."/>
            <person name="Howarth C."/>
            <person name="Imamovic A."/>
            <person name="Ireland A."/>
            <person name="Larimer J."/>
            <person name="McCowan C."/>
            <person name="Murphy C."/>
            <person name="Pearson M."/>
            <person name="Poon T.W."/>
            <person name="Priest M."/>
            <person name="Roberts A."/>
            <person name="Saif S."/>
            <person name="Shea T."/>
            <person name="Sisk P."/>
            <person name="Sykes S."/>
            <person name="Wortman J."/>
            <person name="Nusbaum C."/>
            <person name="Birren B."/>
        </authorList>
    </citation>
    <scope>NUCLEOTIDE SEQUENCE [LARGE SCALE GENOMIC DNA]</scope>
    <source>
        <strain evidence="14 15">CBS 606.96</strain>
    </source>
</reference>
<evidence type="ECO:0000256" key="11">
    <source>
        <dbReference type="ARBA" id="ARBA00023186"/>
    </source>
</evidence>
<evidence type="ECO:0000256" key="1">
    <source>
        <dbReference type="ARBA" id="ARBA00004137"/>
    </source>
</evidence>
<feature type="domain" description="Tim10-like" evidence="13">
    <location>
        <begin position="20"/>
        <end position="80"/>
    </location>
</feature>
<sequence>MLTLPISLNLAEQRELSSRLEKRQMNEFMTTFTGLVQTCFDDCINDFTSKATTPREQGCVSKCFEKQMKATERLGERFQEQNAALQAEQFGK</sequence>
<keyword evidence="4" id="KW-0479">Metal-binding</keyword>
<dbReference type="GO" id="GO:0015031">
    <property type="term" value="P:protein transport"/>
    <property type="evidence" value="ECO:0007669"/>
    <property type="project" value="UniProtKB-KW"/>
</dbReference>
<comment type="similarity">
    <text evidence="2 12">Belongs to the small Tim family.</text>
</comment>
<gene>
    <name evidence="14" type="ORF">A1O3_10350</name>
</gene>
<dbReference type="GO" id="GO:0046872">
    <property type="term" value="F:metal ion binding"/>
    <property type="evidence" value="ECO:0007669"/>
    <property type="project" value="UniProtKB-KW"/>
</dbReference>
<keyword evidence="6" id="KW-0862">Zinc</keyword>
<dbReference type="STRING" id="1182542.W9X9Q1"/>
<dbReference type="AlphaFoldDB" id="W9X9Q1"/>
<dbReference type="GO" id="GO:0005743">
    <property type="term" value="C:mitochondrial inner membrane"/>
    <property type="evidence" value="ECO:0007669"/>
    <property type="project" value="UniProtKB-SubCell"/>
</dbReference>
<dbReference type="GeneID" id="19174430"/>
<dbReference type="InterPro" id="IPR004217">
    <property type="entry name" value="Tim10-like"/>
</dbReference>
<dbReference type="Pfam" id="PF02953">
    <property type="entry name" value="zf-Tim10_DDP"/>
    <property type="match status" value="1"/>
</dbReference>
<protein>
    <recommendedName>
        <fullName evidence="12">Mitochondrial import inner membrane translocase subunit</fullName>
    </recommendedName>
</protein>
<evidence type="ECO:0000256" key="10">
    <source>
        <dbReference type="ARBA" id="ARBA00023157"/>
    </source>
</evidence>
<evidence type="ECO:0000313" key="15">
    <source>
        <dbReference type="Proteomes" id="UP000019478"/>
    </source>
</evidence>
<dbReference type="OrthoDB" id="1551503at2759"/>
<keyword evidence="15" id="KW-1185">Reference proteome</keyword>
<dbReference type="PANTHER" id="PTHR13172">
    <property type="entry name" value="MITOCHONDRIAL IMPORT INNER MEMBRANE TRANSLOCASE SUBUNIT TIM9B"/>
    <property type="match status" value="1"/>
</dbReference>
<evidence type="ECO:0000256" key="2">
    <source>
        <dbReference type="ARBA" id="ARBA00006720"/>
    </source>
</evidence>
<keyword evidence="11 12" id="KW-0143">Chaperone</keyword>
<keyword evidence="7 12" id="KW-0653">Protein transport</keyword>
<accession>W9X9Q1</accession>
<keyword evidence="10 12" id="KW-1015">Disulfide bond</keyword>
<evidence type="ECO:0000256" key="12">
    <source>
        <dbReference type="RuleBase" id="RU367043"/>
    </source>
</evidence>
<evidence type="ECO:0000259" key="13">
    <source>
        <dbReference type="Pfam" id="PF02953"/>
    </source>
</evidence>
<evidence type="ECO:0000256" key="6">
    <source>
        <dbReference type="ARBA" id="ARBA00022833"/>
    </source>
</evidence>
<evidence type="ECO:0000256" key="4">
    <source>
        <dbReference type="ARBA" id="ARBA00022723"/>
    </source>
</evidence>
<keyword evidence="5 12" id="KW-0472">Membrane</keyword>
<evidence type="ECO:0000256" key="3">
    <source>
        <dbReference type="ARBA" id="ARBA00022448"/>
    </source>
</evidence>
<comment type="domain">
    <text evidence="12">The twin CX3C motif contains 4 conserved Cys residues that form 2 disulfide bonds in the mitochondrial intermembrane space.</text>
</comment>
<evidence type="ECO:0000256" key="7">
    <source>
        <dbReference type="ARBA" id="ARBA00022927"/>
    </source>
</evidence>
<keyword evidence="8 12" id="KW-0811">Translocation</keyword>
<dbReference type="EMBL" id="AMGY01000011">
    <property type="protein sequence ID" value="EXJ77192.1"/>
    <property type="molecule type" value="Genomic_DNA"/>
</dbReference>
<comment type="subcellular location">
    <subcellularLocation>
        <location evidence="1 12">Mitochondrion inner membrane</location>
        <topology evidence="1 12">Peripheral membrane protein</topology>
        <orientation evidence="1 12">Intermembrane side</orientation>
    </subcellularLocation>
</comment>
<comment type="caution">
    <text evidence="14">The sequence shown here is derived from an EMBL/GenBank/DDBJ whole genome shotgun (WGS) entry which is preliminary data.</text>
</comment>
<dbReference type="RefSeq" id="XP_007738630.1">
    <property type="nucleotide sequence ID" value="XM_007740440.1"/>
</dbReference>
<organism evidence="14 15">
    <name type="scientific">Capronia epimyces CBS 606.96</name>
    <dbReference type="NCBI Taxonomy" id="1182542"/>
    <lineage>
        <taxon>Eukaryota</taxon>
        <taxon>Fungi</taxon>
        <taxon>Dikarya</taxon>
        <taxon>Ascomycota</taxon>
        <taxon>Pezizomycotina</taxon>
        <taxon>Eurotiomycetes</taxon>
        <taxon>Chaetothyriomycetidae</taxon>
        <taxon>Chaetothyriales</taxon>
        <taxon>Herpotrichiellaceae</taxon>
        <taxon>Capronia</taxon>
    </lineage>
</organism>
<dbReference type="Proteomes" id="UP000019478">
    <property type="component" value="Unassembled WGS sequence"/>
</dbReference>
<comment type="subunit">
    <text evidence="12">Heterohexamer.</text>
</comment>
<dbReference type="InterPro" id="IPR050673">
    <property type="entry name" value="Mito_inner_translocase_sub"/>
</dbReference>
<dbReference type="Gene3D" id="1.10.287.810">
    <property type="entry name" value="Mitochondrial import inner membrane translocase subunit tim13 like domains"/>
    <property type="match status" value="1"/>
</dbReference>
<evidence type="ECO:0000256" key="8">
    <source>
        <dbReference type="ARBA" id="ARBA00023010"/>
    </source>
</evidence>
<name>W9X9Q1_9EURO</name>
<dbReference type="eggNOG" id="KOG3479">
    <property type="taxonomic scope" value="Eukaryota"/>
</dbReference>
<comment type="function">
    <text evidence="12">Mitochondrial intermembrane chaperone that participates in the import and insertion of some multi-pass transmembrane proteins into the mitochondrial inner membrane. Also required for the transfer of beta-barrel precursors from the TOM complex to the sorting and assembly machinery (SAM complex) of the outer membrane. Acts as a chaperone-like protein that protects the hydrophobic precursors from aggregation and guide them through the mitochondrial intermembrane space.</text>
</comment>
<dbReference type="SUPFAM" id="SSF144122">
    <property type="entry name" value="Tim10-like"/>
    <property type="match status" value="1"/>
</dbReference>
<proteinExistence type="inferred from homology"/>